<feature type="transmembrane region" description="Helical" evidence="1">
    <location>
        <begin position="435"/>
        <end position="459"/>
    </location>
</feature>
<dbReference type="RefSeq" id="WP_184747744.1">
    <property type="nucleotide sequence ID" value="NZ_JACHGJ010000006.1"/>
</dbReference>
<dbReference type="SUPFAM" id="SSF53474">
    <property type="entry name" value="alpha/beta-Hydrolases"/>
    <property type="match status" value="1"/>
</dbReference>
<keyword evidence="1" id="KW-0812">Transmembrane</keyword>
<gene>
    <name evidence="2" type="ORF">HNR50_003179</name>
</gene>
<feature type="transmembrane region" description="Helical" evidence="1">
    <location>
        <begin position="405"/>
        <end position="423"/>
    </location>
</feature>
<feature type="transmembrane region" description="Helical" evidence="1">
    <location>
        <begin position="592"/>
        <end position="613"/>
    </location>
</feature>
<feature type="transmembrane region" description="Helical" evidence="1">
    <location>
        <begin position="330"/>
        <end position="353"/>
    </location>
</feature>
<organism evidence="2 3">
    <name type="scientific">Spirochaeta isovalerica</name>
    <dbReference type="NCBI Taxonomy" id="150"/>
    <lineage>
        <taxon>Bacteria</taxon>
        <taxon>Pseudomonadati</taxon>
        <taxon>Spirochaetota</taxon>
        <taxon>Spirochaetia</taxon>
        <taxon>Spirochaetales</taxon>
        <taxon>Spirochaetaceae</taxon>
        <taxon>Spirochaeta</taxon>
    </lineage>
</organism>
<feature type="transmembrane region" description="Helical" evidence="1">
    <location>
        <begin position="625"/>
        <end position="646"/>
    </location>
</feature>
<dbReference type="Proteomes" id="UP000587760">
    <property type="component" value="Unassembled WGS sequence"/>
</dbReference>
<accession>A0A841RFA3</accession>
<protein>
    <submittedName>
        <fullName evidence="2">Pimeloyl-ACP methyl ester carboxylesterase</fullName>
    </submittedName>
</protein>
<feature type="transmembrane region" description="Helical" evidence="1">
    <location>
        <begin position="374"/>
        <end position="393"/>
    </location>
</feature>
<dbReference type="AlphaFoldDB" id="A0A841RFA3"/>
<name>A0A841RFA3_9SPIO</name>
<keyword evidence="3" id="KW-1185">Reference proteome</keyword>
<dbReference type="InterPro" id="IPR029058">
    <property type="entry name" value="AB_hydrolase_fold"/>
</dbReference>
<keyword evidence="1" id="KW-0472">Membrane</keyword>
<evidence type="ECO:0000313" key="3">
    <source>
        <dbReference type="Proteomes" id="UP000587760"/>
    </source>
</evidence>
<dbReference type="EMBL" id="JACHGJ010000006">
    <property type="protein sequence ID" value="MBB6481499.1"/>
    <property type="molecule type" value="Genomic_DNA"/>
</dbReference>
<dbReference type="Gene3D" id="3.40.50.1820">
    <property type="entry name" value="alpha/beta hydrolase"/>
    <property type="match status" value="1"/>
</dbReference>
<sequence>MKSVKLNPGTWLAIAVLLIMAGTISAHFFNTSAYKVQVTEISFQTDKGMLNGLLYLPAGAGPADPRPTIITTHGYLNAKEMQDAPAIEMSRRGFVVLALDMYAHGDSYLNSVPLSNPFFAFWPSSIYDAVQYMYNQPYVLKDDNGNGIIGVSGHSMGGFSSTMAVVMDEQAYQKALAEGNAAVRKISAVLTAGSDFRWTSYLGVDAKAYNASLANRTAGAISGQFDEFFFDSSAYGTGRTIVRKNYAKTADGMEFLGNPSDAKDGVFYSTAGGGRRIIYQPKETHPWNHFSIKTTAYQIEFYNVSFQRYLPQTSIKETSQIWRFKEYSEFIALIGFFLLFIPMIQLLMTTPFFSTVKSAPIVEFDGPVKKSGKAVFWAIIAFSALFPAVYFQTLMAKLPGGLGQIKLVSSLIFIAAVVVALFFRFRKKDEKKFGGWILTSFAAFLVFGLTVGAGNLFQLSPFFNEPQTNAVVFWAMLVAVVTFLILCLTYLTINKPAGMDLRQYGLIISPVNILKSFLLAVIAASAGYVFLFIIDLLFKTDFRIWLVAVRAFNSDHFMSALRYMPFFFLYYFSNGVALQVNTNSKYLQGVKGYLVSYLINIGGLILFLIAQYGKLFITGTASFPTVSLNSIVLIGFVVMLFIATVITKKALEKTNNVYTGAFLNTIVFTLMAVSSSTMYINLT</sequence>
<feature type="transmembrane region" description="Helical" evidence="1">
    <location>
        <begin position="513"/>
        <end position="534"/>
    </location>
</feature>
<evidence type="ECO:0000313" key="2">
    <source>
        <dbReference type="EMBL" id="MBB6481499.1"/>
    </source>
</evidence>
<keyword evidence="1" id="KW-1133">Transmembrane helix</keyword>
<evidence type="ECO:0000256" key="1">
    <source>
        <dbReference type="SAM" id="Phobius"/>
    </source>
</evidence>
<proteinExistence type="predicted"/>
<feature type="transmembrane region" description="Helical" evidence="1">
    <location>
        <begin position="471"/>
        <end position="493"/>
    </location>
</feature>
<feature type="transmembrane region" description="Helical" evidence="1">
    <location>
        <begin position="658"/>
        <end position="680"/>
    </location>
</feature>
<reference evidence="2 3" key="1">
    <citation type="submission" date="2020-08" db="EMBL/GenBank/DDBJ databases">
        <title>Genomic Encyclopedia of Type Strains, Phase IV (KMG-IV): sequencing the most valuable type-strain genomes for metagenomic binning, comparative biology and taxonomic classification.</title>
        <authorList>
            <person name="Goeker M."/>
        </authorList>
    </citation>
    <scope>NUCLEOTIDE SEQUENCE [LARGE SCALE GENOMIC DNA]</scope>
    <source>
        <strain evidence="2 3">DSM 2461</strain>
    </source>
</reference>
<feature type="transmembrane region" description="Helical" evidence="1">
    <location>
        <begin position="560"/>
        <end position="580"/>
    </location>
</feature>
<comment type="caution">
    <text evidence="2">The sequence shown here is derived from an EMBL/GenBank/DDBJ whole genome shotgun (WGS) entry which is preliminary data.</text>
</comment>